<name>A0A543ES65_9MICO</name>
<evidence type="ECO:0000313" key="2">
    <source>
        <dbReference type="Proteomes" id="UP000320235"/>
    </source>
</evidence>
<sequence>MSGLVMVEGLPGAGKSTVAHGLAEWLALHGHAAVSWPEGRADHPVDFERVALLEATAWDRLRVRFPEWESRLLSVSHDVGGVLVVKHGLLGDLPPALGDELRGLDAYDGAITAGLYSRALTDSWRRFGAAPPPAEVQVWECVLIQNPVCAFIARLDESPLALERHVRGLVEAVRPHDPALVYLDVGDPLPALESAARERPDEWLQFVIEYHTQQGYGRRRGLDGFDGYVEFMRHRRALELDLVSRLPLPTLVVPVDPDRRDETSAEIRRYVAAHLGVPAA</sequence>
<protein>
    <recommendedName>
        <fullName evidence="3">Thymidylate kinase</fullName>
    </recommendedName>
</protein>
<dbReference type="SUPFAM" id="SSF52540">
    <property type="entry name" value="P-loop containing nucleoside triphosphate hydrolases"/>
    <property type="match status" value="1"/>
</dbReference>
<dbReference type="Proteomes" id="UP000320235">
    <property type="component" value="Unassembled WGS sequence"/>
</dbReference>
<organism evidence="1 2">
    <name type="scientific">Microbacterium kyungheense</name>
    <dbReference type="NCBI Taxonomy" id="1263636"/>
    <lineage>
        <taxon>Bacteria</taxon>
        <taxon>Bacillati</taxon>
        <taxon>Actinomycetota</taxon>
        <taxon>Actinomycetes</taxon>
        <taxon>Micrococcales</taxon>
        <taxon>Microbacteriaceae</taxon>
        <taxon>Microbacterium</taxon>
    </lineage>
</organism>
<gene>
    <name evidence="1" type="ORF">FB391_2932</name>
</gene>
<evidence type="ECO:0000313" key="1">
    <source>
        <dbReference type="EMBL" id="TQM24418.1"/>
    </source>
</evidence>
<dbReference type="Gene3D" id="3.40.50.300">
    <property type="entry name" value="P-loop containing nucleotide triphosphate hydrolases"/>
    <property type="match status" value="1"/>
</dbReference>
<reference evidence="1 2" key="1">
    <citation type="submission" date="2019-06" db="EMBL/GenBank/DDBJ databases">
        <title>Sequencing the genomes of 1000 actinobacteria strains.</title>
        <authorList>
            <person name="Klenk H.-P."/>
        </authorList>
    </citation>
    <scope>NUCLEOTIDE SEQUENCE [LARGE SCALE GENOMIC DNA]</scope>
    <source>
        <strain evidence="1 2">DSM 105492</strain>
    </source>
</reference>
<proteinExistence type="predicted"/>
<keyword evidence="2" id="KW-1185">Reference proteome</keyword>
<accession>A0A543ES65</accession>
<dbReference type="InterPro" id="IPR027417">
    <property type="entry name" value="P-loop_NTPase"/>
</dbReference>
<comment type="caution">
    <text evidence="1">The sequence shown here is derived from an EMBL/GenBank/DDBJ whole genome shotgun (WGS) entry which is preliminary data.</text>
</comment>
<dbReference type="OrthoDB" id="8211253at2"/>
<dbReference type="EMBL" id="VFPE01000004">
    <property type="protein sequence ID" value="TQM24418.1"/>
    <property type="molecule type" value="Genomic_DNA"/>
</dbReference>
<evidence type="ECO:0008006" key="3">
    <source>
        <dbReference type="Google" id="ProtNLM"/>
    </source>
</evidence>
<dbReference type="AlphaFoldDB" id="A0A543ES65"/>